<evidence type="ECO:0000313" key="5">
    <source>
        <dbReference type="EMBL" id="ASG92533.1"/>
    </source>
</evidence>
<dbReference type="CDD" id="cd00205">
    <property type="entry name" value="rhv_like"/>
    <property type="match status" value="2"/>
</dbReference>
<dbReference type="InterPro" id="IPR029053">
    <property type="entry name" value="Viral_coat"/>
</dbReference>
<comment type="subcellular location">
    <subcellularLocation>
        <location evidence="1">Virion</location>
    </subcellularLocation>
</comment>
<dbReference type="Pfam" id="PF08762">
    <property type="entry name" value="CRPV_capsid"/>
    <property type="match status" value="1"/>
</dbReference>
<evidence type="ECO:0000259" key="4">
    <source>
        <dbReference type="Pfam" id="PF11492"/>
    </source>
</evidence>
<accession>A0A218NJS9</accession>
<dbReference type="Pfam" id="PF11492">
    <property type="entry name" value="Dicistro_VP4"/>
    <property type="match status" value="1"/>
</dbReference>
<evidence type="ECO:0000259" key="3">
    <source>
        <dbReference type="Pfam" id="PF08762"/>
    </source>
</evidence>
<dbReference type="Gene3D" id="2.60.120.20">
    <property type="match status" value="3"/>
</dbReference>
<dbReference type="SUPFAM" id="SSF88633">
    <property type="entry name" value="Positive stranded ssRNA viruses"/>
    <property type="match status" value="3"/>
</dbReference>
<organism evidence="5">
    <name type="scientific">Picornavirales N_OV_013</name>
    <dbReference type="NCBI Taxonomy" id="2016026"/>
    <lineage>
        <taxon>Viruses</taxon>
        <taxon>Riboviria</taxon>
        <taxon>Orthornavirae</taxon>
        <taxon>Pisuviricota</taxon>
        <taxon>Pisoniviricetes</taxon>
        <taxon>Picornavirales</taxon>
    </lineage>
</organism>
<dbReference type="EMBL" id="KY130495">
    <property type="protein sequence ID" value="ASG92533.1"/>
    <property type="molecule type" value="Genomic_RNA"/>
</dbReference>
<sequence>MAPLSSEVAKQTIVQFADSSSQDVEINRCNRDDTYELADNSDADLGDFLARPVLISTSTWAVGSDLNFTIDPWSLYMGTNTVEKKLDNYYLFRGDLRLRIQINGNPFYYGQVVCAYHPLFTRDDYYPGSVNNPKADVRLMALSQMPNVMLDPTEAQGGMLQCDYFYPSNYITLTGSDRSDLGRLHLRSMQNLRHANGGTQALNVSVFAYMENVVLTVPTAQTFQSEYTKKPVSAVASTVAKVAGAFKNLPVIGPYAKATEQVATTLGSAARSLGYSRPPVLEPPIRVSRDTIGQMSATNMDEVVNKLSLDVKQELSIDPRVTGANPVDEMALSYILQKESYLTQFLWNVDDTTGAFLWNAAITPTLGTLSTTSQGGVTMVGTTPMSHVAPLFRFWTGEIKFRFVVVASKYHQGRVRITIDPDPVLGVSAPWNTAYSQVIDISETREFEIDANWMSKSTFLETRNTFIQDHSDTIQLGVNNDEVNGLIRVEVLNELTTPSTGGDDISIMVYVRGGESLQFMGPAEIPADNKTVYYQTLQSEVTLKVAAEGAEEASDHTLDVYGGEAVSSVRQLLRRYNFYRSVASSNSGPDVAETKNFIRADFPASRGLTQVGMDLTSTAGPVTFTGSTYLNYFQGCYLARRGGVRYKHVLCPLGSKTYTTLWVERRPVSHTDERSESLYVEGTATSVYHSLTCRNGAAATLITAGGHLSSTGVSPALEVELPFYSNLRYAYSRSQHPRGISEDGTNSMGHRIRVQQASDIPDGGRFFHNLQSFVSAGEDFMFTYYLHSPPLYQYNDSAPSATG</sequence>
<feature type="domain" description="Capsid protein VP4 dicistrovirus" evidence="4">
    <location>
        <begin position="224"/>
        <end position="275"/>
    </location>
</feature>
<keyword evidence="2" id="KW-0946">Virion</keyword>
<evidence type="ECO:0000256" key="2">
    <source>
        <dbReference type="ARBA" id="ARBA00022844"/>
    </source>
</evidence>
<dbReference type="InterPro" id="IPR033703">
    <property type="entry name" value="Rhv-like"/>
</dbReference>
<dbReference type="GO" id="GO:0044423">
    <property type="term" value="C:virion component"/>
    <property type="evidence" value="ECO:0007669"/>
    <property type="project" value="UniProtKB-KW"/>
</dbReference>
<proteinExistence type="predicted"/>
<protein>
    <submittedName>
        <fullName evidence="5">Putative structural protein</fullName>
    </submittedName>
</protein>
<gene>
    <name evidence="5" type="ORF">N_OV_013_gene2</name>
</gene>
<feature type="domain" description="Dicistrovirus capsid-polyprotein C-terminal" evidence="3">
    <location>
        <begin position="563"/>
        <end position="792"/>
    </location>
</feature>
<dbReference type="InterPro" id="IPR024343">
    <property type="entry name" value="VP4_dicistrovir"/>
</dbReference>
<name>A0A218NJS9_9VIRU</name>
<reference evidence="5" key="1">
    <citation type="submission" date="2016-11" db="EMBL/GenBank/DDBJ databases">
        <title>Virus-host infection dynamics for marine picoeukaryotes resolved from metatranscriptome.</title>
        <authorList>
            <person name="Moniruzzaman M."/>
            <person name="Wurch L.L."/>
            <person name="Alexander H."/>
            <person name="Dyhrman S.T."/>
            <person name="Gobler C.J."/>
            <person name="Wilhelm S.W."/>
        </authorList>
    </citation>
    <scope>NUCLEOTIDE SEQUENCE</scope>
    <source>
        <strain evidence="5">N_OV_013</strain>
    </source>
</reference>
<dbReference type="InterPro" id="IPR014872">
    <property type="entry name" value="Dicistrovirus_capsid-polyPr_C"/>
</dbReference>
<evidence type="ECO:0000256" key="1">
    <source>
        <dbReference type="ARBA" id="ARBA00004328"/>
    </source>
</evidence>